<proteinExistence type="predicted"/>
<dbReference type="EMBL" id="BMAO01006020">
    <property type="protein sequence ID" value="GFR05520.1"/>
    <property type="molecule type" value="Genomic_DNA"/>
</dbReference>
<dbReference type="Proteomes" id="UP000887116">
    <property type="component" value="Unassembled WGS sequence"/>
</dbReference>
<evidence type="ECO:0000313" key="1">
    <source>
        <dbReference type="EMBL" id="GFR05520.1"/>
    </source>
</evidence>
<protein>
    <submittedName>
        <fullName evidence="1">Uncharacterized protein</fullName>
    </submittedName>
</protein>
<comment type="caution">
    <text evidence="1">The sequence shown here is derived from an EMBL/GenBank/DDBJ whole genome shotgun (WGS) entry which is preliminary data.</text>
</comment>
<keyword evidence="2" id="KW-1185">Reference proteome</keyword>
<dbReference type="AlphaFoldDB" id="A0A8X6IIR4"/>
<sequence length="78" mass="8877">MADFSSRKTMDLTKSSGPGGIHRVMIDILGPHGIRRIWTSSRLGHLQREWRRPIIPIVKPDKHSLPREVLGPLLNPHL</sequence>
<accession>A0A8X6IIR4</accession>
<reference evidence="1" key="1">
    <citation type="submission" date="2020-07" db="EMBL/GenBank/DDBJ databases">
        <title>Multicomponent nature underlies the extraordinary mechanical properties of spider dragline silk.</title>
        <authorList>
            <person name="Kono N."/>
            <person name="Nakamura H."/>
            <person name="Mori M."/>
            <person name="Yoshida Y."/>
            <person name="Ohtoshi R."/>
            <person name="Malay A.D."/>
            <person name="Moran D.A.P."/>
            <person name="Tomita M."/>
            <person name="Numata K."/>
            <person name="Arakawa K."/>
        </authorList>
    </citation>
    <scope>NUCLEOTIDE SEQUENCE</scope>
</reference>
<name>A0A8X6IIR4_TRICU</name>
<organism evidence="1 2">
    <name type="scientific">Trichonephila clavata</name>
    <name type="common">Joro spider</name>
    <name type="synonym">Nephila clavata</name>
    <dbReference type="NCBI Taxonomy" id="2740835"/>
    <lineage>
        <taxon>Eukaryota</taxon>
        <taxon>Metazoa</taxon>
        <taxon>Ecdysozoa</taxon>
        <taxon>Arthropoda</taxon>
        <taxon>Chelicerata</taxon>
        <taxon>Arachnida</taxon>
        <taxon>Araneae</taxon>
        <taxon>Araneomorphae</taxon>
        <taxon>Entelegynae</taxon>
        <taxon>Araneoidea</taxon>
        <taxon>Nephilidae</taxon>
        <taxon>Trichonephila</taxon>
    </lineage>
</organism>
<gene>
    <name evidence="1" type="ORF">TNCT_585101</name>
</gene>
<evidence type="ECO:0000313" key="2">
    <source>
        <dbReference type="Proteomes" id="UP000887116"/>
    </source>
</evidence>